<dbReference type="OrthoDB" id="6766128at2759"/>
<keyword evidence="3" id="KW-1185">Reference proteome</keyword>
<dbReference type="Proteomes" id="UP001154078">
    <property type="component" value="Chromosome 9"/>
</dbReference>
<feature type="compositionally biased region" description="Basic residues" evidence="1">
    <location>
        <begin position="415"/>
        <end position="424"/>
    </location>
</feature>
<dbReference type="EMBL" id="OV121140">
    <property type="protein sequence ID" value="CAH0564570.1"/>
    <property type="molecule type" value="Genomic_DNA"/>
</dbReference>
<evidence type="ECO:0000313" key="3">
    <source>
        <dbReference type="Proteomes" id="UP001154078"/>
    </source>
</evidence>
<name>A0A9P0BJQ7_BRAAE</name>
<evidence type="ECO:0000313" key="2">
    <source>
        <dbReference type="EMBL" id="CAH0564570.1"/>
    </source>
</evidence>
<proteinExistence type="predicted"/>
<gene>
    <name evidence="2" type="ORF">MELIAE_LOCUS13088</name>
</gene>
<reference evidence="2" key="1">
    <citation type="submission" date="2021-12" db="EMBL/GenBank/DDBJ databases">
        <authorList>
            <person name="King R."/>
        </authorList>
    </citation>
    <scope>NUCLEOTIDE SEQUENCE</scope>
</reference>
<sequence length="466" mass="54527">MKEDTNFSRRMVLSKFSNTPPFHMKSNETFSRGESLRKILQPENPDYCNENDPFCECGRKPVHKHMVCSQSEHNRKNSEKCYVSRRKHQSDTFPQSNCPKIDQPAKNISRKEMVQQKPNNNVVPRVLENFKKIEPRHNYSEPVVPRNSIGKNIPSHSVMTNLLGNLIKYDNTPEKNFHSQSKAKKYAVINQSSQSYPSQFQRRRFDKDVLNQRIDKYTSTTGLHWAPECNNSKRITQNYNTKLQNKAKPKCPMACHRNLVCKNKRKSLNETIEILDSASRTNIIEYMNPNICTSNSSEFEHDFIKDLNRKKKTTKKNLSPVKKMPPEKTKSFVRLQVDRYNRMVQGQDKKTQNCQKNHTQFMNSVKEKVPRIIPTETDQFTESQDWSDTYKEEIKVCFPKETKQAMEKLMDNKTRKTSVHRQARRMNPPGEEERPSLKPNCKKLSILPCHKNLLCNRGFHIGECVS</sequence>
<evidence type="ECO:0000256" key="1">
    <source>
        <dbReference type="SAM" id="MobiDB-lite"/>
    </source>
</evidence>
<organism evidence="2 3">
    <name type="scientific">Brassicogethes aeneus</name>
    <name type="common">Rape pollen beetle</name>
    <name type="synonym">Meligethes aeneus</name>
    <dbReference type="NCBI Taxonomy" id="1431903"/>
    <lineage>
        <taxon>Eukaryota</taxon>
        <taxon>Metazoa</taxon>
        <taxon>Ecdysozoa</taxon>
        <taxon>Arthropoda</taxon>
        <taxon>Hexapoda</taxon>
        <taxon>Insecta</taxon>
        <taxon>Pterygota</taxon>
        <taxon>Neoptera</taxon>
        <taxon>Endopterygota</taxon>
        <taxon>Coleoptera</taxon>
        <taxon>Polyphaga</taxon>
        <taxon>Cucujiformia</taxon>
        <taxon>Nitidulidae</taxon>
        <taxon>Meligethinae</taxon>
        <taxon>Brassicogethes</taxon>
    </lineage>
</organism>
<dbReference type="AlphaFoldDB" id="A0A9P0BJQ7"/>
<protein>
    <submittedName>
        <fullName evidence="2">Uncharacterized protein</fullName>
    </submittedName>
</protein>
<accession>A0A9P0BJQ7</accession>
<feature type="region of interest" description="Disordered" evidence="1">
    <location>
        <begin position="413"/>
        <end position="438"/>
    </location>
</feature>